<feature type="non-terminal residue" evidence="1">
    <location>
        <position position="155"/>
    </location>
</feature>
<gene>
    <name evidence="1" type="ORF">g.2664</name>
</gene>
<dbReference type="AlphaFoldDB" id="A0A1B6KJ71"/>
<proteinExistence type="predicted"/>
<dbReference type="PANTHER" id="PTHR33480:SF1">
    <property type="entry name" value="TYR RECOMBINASE DOMAIN-CONTAINING PROTEIN"/>
    <property type="match status" value="1"/>
</dbReference>
<accession>A0A1B6KJ71</accession>
<dbReference type="PANTHER" id="PTHR33480">
    <property type="entry name" value="SET DOMAIN-CONTAINING PROTEIN-RELATED"/>
    <property type="match status" value="1"/>
</dbReference>
<reference evidence="1" key="1">
    <citation type="submission" date="2015-11" db="EMBL/GenBank/DDBJ databases">
        <title>De novo transcriptome assembly of four potential Pierce s Disease insect vectors from Arizona vineyards.</title>
        <authorList>
            <person name="Tassone E.E."/>
        </authorList>
    </citation>
    <scope>NUCLEOTIDE SEQUENCE</scope>
</reference>
<dbReference type="EMBL" id="GEBQ01028488">
    <property type="protein sequence ID" value="JAT11489.1"/>
    <property type="molecule type" value="Transcribed_RNA"/>
</dbReference>
<evidence type="ECO:0000313" key="1">
    <source>
        <dbReference type="EMBL" id="JAT11489.1"/>
    </source>
</evidence>
<name>A0A1B6KJ71_9HEMI</name>
<protein>
    <submittedName>
        <fullName evidence="1">Uncharacterized protein</fullName>
    </submittedName>
</protein>
<sequence length="155" mass="17297">PVPCLVPNHIADVIDLIIKYRDVAGVSTNNPHLFAMKGHRYFDANIHFRQAAYACGAVNPEDLTSSQLRKHIATHTQALNLSDGEFKVTCSYLGHTTVTHLQNYRQPDDVVHTAQLSKLLEAINNGTIHKYRGKTLADIEVDVDIDVEVQERPIS</sequence>
<feature type="non-terminal residue" evidence="1">
    <location>
        <position position="1"/>
    </location>
</feature>
<organism evidence="1">
    <name type="scientific">Graphocephala atropunctata</name>
    <dbReference type="NCBI Taxonomy" id="36148"/>
    <lineage>
        <taxon>Eukaryota</taxon>
        <taxon>Metazoa</taxon>
        <taxon>Ecdysozoa</taxon>
        <taxon>Arthropoda</taxon>
        <taxon>Hexapoda</taxon>
        <taxon>Insecta</taxon>
        <taxon>Pterygota</taxon>
        <taxon>Neoptera</taxon>
        <taxon>Paraneoptera</taxon>
        <taxon>Hemiptera</taxon>
        <taxon>Auchenorrhyncha</taxon>
        <taxon>Membracoidea</taxon>
        <taxon>Cicadellidae</taxon>
        <taxon>Cicadellinae</taxon>
        <taxon>Cicadellini</taxon>
        <taxon>Graphocephala</taxon>
    </lineage>
</organism>